<evidence type="ECO:0000313" key="2">
    <source>
        <dbReference type="Proteomes" id="UP000799438"/>
    </source>
</evidence>
<gene>
    <name evidence="1" type="ORF">K452DRAFT_154286</name>
</gene>
<dbReference type="GeneID" id="54293064"/>
<sequence length="329" mass="36168">MAAGHHVRSWTVVARRLCLEGAGAHPCSCNTYNTSPQLHDIVLDAQPSPDGSCIVPALRPQLLLCPKLLEACHVAAVAGCLHRCNSTPISSSNTSSLDPAPAPRGIVPDGTHVRSVRISWCGWRLVLSSRCPPRRLPTPTAEVVFWGRMHCRLFISFLCLHLHRCLPSSFPALRHPAPPFFSAPDCYTEHCLGICGTSSNNGRATYRDPYCNPTAALNCISLTSSNCYGVSNLRQPRSDSRVSLWYPGLSTLCQANEGLSHVPQDPVFVNKLASSEERRGRTYTGRFLVERQDLRSLLLELSLRPSSRTFLPLPPAREACLPTALRSRR</sequence>
<dbReference type="Proteomes" id="UP000799438">
    <property type="component" value="Unassembled WGS sequence"/>
</dbReference>
<protein>
    <submittedName>
        <fullName evidence="1">Uncharacterized protein</fullName>
    </submittedName>
</protein>
<dbReference type="AlphaFoldDB" id="A0A6A6BJ39"/>
<reference evidence="1" key="1">
    <citation type="journal article" date="2020" name="Stud. Mycol.">
        <title>101 Dothideomycetes genomes: a test case for predicting lifestyles and emergence of pathogens.</title>
        <authorList>
            <person name="Haridas S."/>
            <person name="Albert R."/>
            <person name="Binder M."/>
            <person name="Bloem J."/>
            <person name="Labutti K."/>
            <person name="Salamov A."/>
            <person name="Andreopoulos B."/>
            <person name="Baker S."/>
            <person name="Barry K."/>
            <person name="Bills G."/>
            <person name="Bluhm B."/>
            <person name="Cannon C."/>
            <person name="Castanera R."/>
            <person name="Culley D."/>
            <person name="Daum C."/>
            <person name="Ezra D."/>
            <person name="Gonzalez J."/>
            <person name="Henrissat B."/>
            <person name="Kuo A."/>
            <person name="Liang C."/>
            <person name="Lipzen A."/>
            <person name="Lutzoni F."/>
            <person name="Magnuson J."/>
            <person name="Mondo S."/>
            <person name="Nolan M."/>
            <person name="Ohm R."/>
            <person name="Pangilinan J."/>
            <person name="Park H.-J."/>
            <person name="Ramirez L."/>
            <person name="Alfaro M."/>
            <person name="Sun H."/>
            <person name="Tritt A."/>
            <person name="Yoshinaga Y."/>
            <person name="Zwiers L.-H."/>
            <person name="Turgeon B."/>
            <person name="Goodwin S."/>
            <person name="Spatafora J."/>
            <person name="Crous P."/>
            <person name="Grigoriev I."/>
        </authorList>
    </citation>
    <scope>NUCLEOTIDE SEQUENCE</scope>
    <source>
        <strain evidence="1">CBS 121167</strain>
    </source>
</reference>
<dbReference type="EMBL" id="ML995480">
    <property type="protein sequence ID" value="KAF2144170.1"/>
    <property type="molecule type" value="Genomic_DNA"/>
</dbReference>
<dbReference type="RefSeq" id="XP_033399882.1">
    <property type="nucleotide sequence ID" value="XM_033535570.1"/>
</dbReference>
<name>A0A6A6BJ39_9PEZI</name>
<keyword evidence="2" id="KW-1185">Reference proteome</keyword>
<organism evidence="1 2">
    <name type="scientific">Aplosporella prunicola CBS 121167</name>
    <dbReference type="NCBI Taxonomy" id="1176127"/>
    <lineage>
        <taxon>Eukaryota</taxon>
        <taxon>Fungi</taxon>
        <taxon>Dikarya</taxon>
        <taxon>Ascomycota</taxon>
        <taxon>Pezizomycotina</taxon>
        <taxon>Dothideomycetes</taxon>
        <taxon>Dothideomycetes incertae sedis</taxon>
        <taxon>Botryosphaeriales</taxon>
        <taxon>Aplosporellaceae</taxon>
        <taxon>Aplosporella</taxon>
    </lineage>
</organism>
<evidence type="ECO:0000313" key="1">
    <source>
        <dbReference type="EMBL" id="KAF2144170.1"/>
    </source>
</evidence>
<accession>A0A6A6BJ39</accession>
<proteinExistence type="predicted"/>